<keyword evidence="1" id="KW-0732">Signal</keyword>
<accession>A0ABY2FHF0</accession>
<dbReference type="EMBL" id="SODU01000002">
    <property type="protein sequence ID" value="TDW90673.1"/>
    <property type="molecule type" value="Genomic_DNA"/>
</dbReference>
<feature type="signal peptide" evidence="1">
    <location>
        <begin position="1"/>
        <end position="34"/>
    </location>
</feature>
<keyword evidence="3" id="KW-1185">Reference proteome</keyword>
<gene>
    <name evidence="2" type="ORF">EV137_4496</name>
</gene>
<protein>
    <submittedName>
        <fullName evidence="2">Uncharacterized protein</fullName>
    </submittedName>
</protein>
<organism evidence="2 3">
    <name type="scientific">Kribbella pratensis</name>
    <dbReference type="NCBI Taxonomy" id="2512112"/>
    <lineage>
        <taxon>Bacteria</taxon>
        <taxon>Bacillati</taxon>
        <taxon>Actinomycetota</taxon>
        <taxon>Actinomycetes</taxon>
        <taxon>Propionibacteriales</taxon>
        <taxon>Kribbellaceae</taxon>
        <taxon>Kribbella</taxon>
    </lineage>
</organism>
<dbReference type="RefSeq" id="WP_134130584.1">
    <property type="nucleotide sequence ID" value="NZ_SODU01000002.1"/>
</dbReference>
<comment type="caution">
    <text evidence="2">The sequence shown here is derived from an EMBL/GenBank/DDBJ whole genome shotgun (WGS) entry which is preliminary data.</text>
</comment>
<reference evidence="2 3" key="1">
    <citation type="submission" date="2019-03" db="EMBL/GenBank/DDBJ databases">
        <title>Genomic Encyclopedia of Type Strains, Phase III (KMG-III): the genomes of soil and plant-associated and newly described type strains.</title>
        <authorList>
            <person name="Whitman W."/>
        </authorList>
    </citation>
    <scope>NUCLEOTIDE SEQUENCE [LARGE SCALE GENOMIC DNA]</scope>
    <source>
        <strain evidence="2 3">VKMAc-2574</strain>
    </source>
</reference>
<evidence type="ECO:0000313" key="3">
    <source>
        <dbReference type="Proteomes" id="UP000295060"/>
    </source>
</evidence>
<feature type="chain" id="PRO_5045305972" evidence="1">
    <location>
        <begin position="35"/>
        <end position="408"/>
    </location>
</feature>
<name>A0ABY2FHF0_9ACTN</name>
<evidence type="ECO:0000313" key="2">
    <source>
        <dbReference type="EMBL" id="TDW90673.1"/>
    </source>
</evidence>
<dbReference type="Proteomes" id="UP000295060">
    <property type="component" value="Unassembled WGS sequence"/>
</dbReference>
<proteinExistence type="predicted"/>
<dbReference type="NCBIfam" id="NF040603">
    <property type="entry name" value="choice_anch_P"/>
    <property type="match status" value="2"/>
</dbReference>
<evidence type="ECO:0000256" key="1">
    <source>
        <dbReference type="SAM" id="SignalP"/>
    </source>
</evidence>
<sequence>MRPRIGYKKLAAVGVAAVVGVASTIALTSGSASASPVFGYSGYAYGTDVQSGLANSGPQVISKFGCTTDANKADKNDIATANVNGQAIARSVKTDTHSFNNASGTGVTSNAVAADIRVGNLLTLTGVKTTTTSKYSKGQLSYTGSTTFAGVRIGAVTVPSLLNPKPNTKVAVPGLGYIVLNRVGGVKTASGMYSYAQAVVLHATVKNQYIPQGVDVAVLKTRAEISKPATALVIGSAYGTKAWADKLVVSDATSLQTTCQGTEGKTVRVAVGELNIPKVAYVGGVYTTKNGAIGEGKSYINFTSHVAGVKVGSLSIGAIESSASAWKTKDGKAGVSSSSTIASIRVGGKSYAVPTGENKTLDIPGVARLTFNQVMRQKRYIEVNALVVDVYSLNTKVVVAHSAAGVVS</sequence>